<dbReference type="CDD" id="cd02976">
    <property type="entry name" value="NrdH"/>
    <property type="match status" value="1"/>
</dbReference>
<dbReference type="SUPFAM" id="SSF52833">
    <property type="entry name" value="Thioredoxin-like"/>
    <property type="match status" value="1"/>
</dbReference>
<comment type="caution">
    <text evidence="2">The sequence shown here is derived from an EMBL/GenBank/DDBJ whole genome shotgun (WGS) entry which is preliminary data.</text>
</comment>
<evidence type="ECO:0000313" key="3">
    <source>
        <dbReference type="Proteomes" id="UP001157353"/>
    </source>
</evidence>
<name>A0ABQ6E2E0_9GAMM</name>
<dbReference type="PANTHER" id="PTHR34386">
    <property type="entry name" value="GLUTAREDOXIN"/>
    <property type="match status" value="1"/>
</dbReference>
<protein>
    <recommendedName>
        <fullName evidence="1">Glutaredoxin domain-containing protein</fullName>
    </recommendedName>
</protein>
<dbReference type="PANTHER" id="PTHR34386:SF1">
    <property type="entry name" value="GLUTAREDOXIN-LIKE PROTEIN NRDH"/>
    <property type="match status" value="1"/>
</dbReference>
<dbReference type="RefSeq" id="WP_284204648.1">
    <property type="nucleotide sequence ID" value="NZ_BSPQ01000013.1"/>
</dbReference>
<evidence type="ECO:0000313" key="2">
    <source>
        <dbReference type="EMBL" id="GLS91536.1"/>
    </source>
</evidence>
<dbReference type="PROSITE" id="PS51354">
    <property type="entry name" value="GLUTAREDOXIN_2"/>
    <property type="match status" value="1"/>
</dbReference>
<dbReference type="Pfam" id="PF00462">
    <property type="entry name" value="Glutaredoxin"/>
    <property type="match status" value="1"/>
</dbReference>
<dbReference type="InterPro" id="IPR002109">
    <property type="entry name" value="Glutaredoxin"/>
</dbReference>
<reference evidence="3" key="1">
    <citation type="journal article" date="2019" name="Int. J. Syst. Evol. Microbiol.">
        <title>The Global Catalogue of Microorganisms (GCM) 10K type strain sequencing project: providing services to taxonomists for standard genome sequencing and annotation.</title>
        <authorList>
            <consortium name="The Broad Institute Genomics Platform"/>
            <consortium name="The Broad Institute Genome Sequencing Center for Infectious Disease"/>
            <person name="Wu L."/>
            <person name="Ma J."/>
        </authorList>
    </citation>
    <scope>NUCLEOTIDE SEQUENCE [LARGE SCALE GENOMIC DNA]</scope>
    <source>
        <strain evidence="3">NBRC 103166</strain>
    </source>
</reference>
<organism evidence="2 3">
    <name type="scientific">Psychromonas marina</name>
    <dbReference type="NCBI Taxonomy" id="88364"/>
    <lineage>
        <taxon>Bacteria</taxon>
        <taxon>Pseudomonadati</taxon>
        <taxon>Pseudomonadota</taxon>
        <taxon>Gammaproteobacteria</taxon>
        <taxon>Alteromonadales</taxon>
        <taxon>Psychromonadaceae</taxon>
        <taxon>Psychromonas</taxon>
    </lineage>
</organism>
<proteinExistence type="predicted"/>
<evidence type="ECO:0000259" key="1">
    <source>
        <dbReference type="Pfam" id="PF00462"/>
    </source>
</evidence>
<gene>
    <name evidence="2" type="ORF">GCM10007916_26050</name>
</gene>
<keyword evidence="3" id="KW-1185">Reference proteome</keyword>
<accession>A0ABQ6E2E0</accession>
<sequence>MKKVTLYSMAQCPHCDSAKQYFESKNIKFRLVNVKSPSGQKEFAKTGFRGVPIIKVSEDYLSGFSIAKFNKLYQG</sequence>
<dbReference type="InterPro" id="IPR051548">
    <property type="entry name" value="Grx-like_ET"/>
</dbReference>
<dbReference type="EMBL" id="BSPQ01000013">
    <property type="protein sequence ID" value="GLS91536.1"/>
    <property type="molecule type" value="Genomic_DNA"/>
</dbReference>
<dbReference type="InterPro" id="IPR036249">
    <property type="entry name" value="Thioredoxin-like_sf"/>
</dbReference>
<feature type="domain" description="Glutaredoxin" evidence="1">
    <location>
        <begin position="4"/>
        <end position="58"/>
    </location>
</feature>
<dbReference type="Gene3D" id="3.40.30.10">
    <property type="entry name" value="Glutaredoxin"/>
    <property type="match status" value="1"/>
</dbReference>
<dbReference type="Proteomes" id="UP001157353">
    <property type="component" value="Unassembled WGS sequence"/>
</dbReference>